<sequence length="109" mass="12313">MNTPTNDLLTKILDKMKGFDMILQGMKSDISPLSTIVISHSSSINTSVYANLHENFVTHVNENMKVATQVSTTVTRSGKTLQERTTPDDVMLKGWLPMINRLRGWVRHK</sequence>
<dbReference type="Proteomes" id="UP001311915">
    <property type="component" value="Unassembled WGS sequence"/>
</dbReference>
<accession>A0AAV9LMP3</accession>
<reference evidence="1 2" key="1">
    <citation type="submission" date="2023-10" db="EMBL/GenBank/DDBJ databases">
        <title>Genome-Wide Identification Analysis in wild type Solanum Pinnatisectum Reveals Some Genes Defensing Phytophthora Infestans.</title>
        <authorList>
            <person name="Sun C."/>
        </authorList>
    </citation>
    <scope>NUCLEOTIDE SEQUENCE [LARGE SCALE GENOMIC DNA]</scope>
    <source>
        <strain evidence="1">LQN</strain>
        <tissue evidence="1">Leaf</tissue>
    </source>
</reference>
<organism evidence="1 2">
    <name type="scientific">Solanum pinnatisectum</name>
    <name type="common">tansyleaf nightshade</name>
    <dbReference type="NCBI Taxonomy" id="50273"/>
    <lineage>
        <taxon>Eukaryota</taxon>
        <taxon>Viridiplantae</taxon>
        <taxon>Streptophyta</taxon>
        <taxon>Embryophyta</taxon>
        <taxon>Tracheophyta</taxon>
        <taxon>Spermatophyta</taxon>
        <taxon>Magnoliopsida</taxon>
        <taxon>eudicotyledons</taxon>
        <taxon>Gunneridae</taxon>
        <taxon>Pentapetalae</taxon>
        <taxon>asterids</taxon>
        <taxon>lamiids</taxon>
        <taxon>Solanales</taxon>
        <taxon>Solanaceae</taxon>
        <taxon>Solanoideae</taxon>
        <taxon>Solaneae</taxon>
        <taxon>Solanum</taxon>
    </lineage>
</organism>
<dbReference type="AlphaFoldDB" id="A0AAV9LMP3"/>
<keyword evidence="2" id="KW-1185">Reference proteome</keyword>
<evidence type="ECO:0000313" key="2">
    <source>
        <dbReference type="Proteomes" id="UP001311915"/>
    </source>
</evidence>
<dbReference type="EMBL" id="JAWPEI010000005">
    <property type="protein sequence ID" value="KAK4726986.1"/>
    <property type="molecule type" value="Genomic_DNA"/>
</dbReference>
<evidence type="ECO:0000313" key="1">
    <source>
        <dbReference type="EMBL" id="KAK4726986.1"/>
    </source>
</evidence>
<protein>
    <submittedName>
        <fullName evidence="1">Uncharacterized protein</fullName>
    </submittedName>
</protein>
<comment type="caution">
    <text evidence="1">The sequence shown here is derived from an EMBL/GenBank/DDBJ whole genome shotgun (WGS) entry which is preliminary data.</text>
</comment>
<proteinExistence type="predicted"/>
<name>A0AAV9LMP3_9SOLN</name>
<gene>
    <name evidence="1" type="ORF">R3W88_031903</name>
</gene>